<feature type="domain" description="Amidase" evidence="1">
    <location>
        <begin position="7"/>
        <end position="57"/>
    </location>
</feature>
<dbReference type="Gene3D" id="3.90.1300.10">
    <property type="entry name" value="Amidase signature (AS) domain"/>
    <property type="match status" value="1"/>
</dbReference>
<dbReference type="Pfam" id="PF01425">
    <property type="entry name" value="Amidase"/>
    <property type="match status" value="1"/>
</dbReference>
<proteinExistence type="predicted"/>
<accession>A0ABW4X245</accession>
<evidence type="ECO:0000313" key="3">
    <source>
        <dbReference type="Proteomes" id="UP001597369"/>
    </source>
</evidence>
<dbReference type="RefSeq" id="WP_317206917.1">
    <property type="nucleotide sequence ID" value="NZ_JAJJWI010000001.1"/>
</dbReference>
<organism evidence="2 3">
    <name type="scientific">Pontibacter silvestris</name>
    <dbReference type="NCBI Taxonomy" id="2305183"/>
    <lineage>
        <taxon>Bacteria</taxon>
        <taxon>Pseudomonadati</taxon>
        <taxon>Bacteroidota</taxon>
        <taxon>Cytophagia</taxon>
        <taxon>Cytophagales</taxon>
        <taxon>Hymenobacteraceae</taxon>
        <taxon>Pontibacter</taxon>
    </lineage>
</organism>
<sequence length="101" mass="11213">MAKDGSKVNSFIEVNPNTLSIADAMDKERHSCKVRGLLYGIPVLIKDNIDTADNMRTSDLPGQQVGGFVLNKFTKQFFHREGTTAEAVSYLSTTSQGFMYF</sequence>
<gene>
    <name evidence="2" type="ORF">ACFSKU_19285</name>
</gene>
<protein>
    <submittedName>
        <fullName evidence="2">Amidase family protein</fullName>
    </submittedName>
</protein>
<dbReference type="EMBL" id="JBHUHV010000058">
    <property type="protein sequence ID" value="MFD2069038.1"/>
    <property type="molecule type" value="Genomic_DNA"/>
</dbReference>
<reference evidence="3" key="1">
    <citation type="journal article" date="2019" name="Int. J. Syst. Evol. Microbiol.">
        <title>The Global Catalogue of Microorganisms (GCM) 10K type strain sequencing project: providing services to taxonomists for standard genome sequencing and annotation.</title>
        <authorList>
            <consortium name="The Broad Institute Genomics Platform"/>
            <consortium name="The Broad Institute Genome Sequencing Center for Infectious Disease"/>
            <person name="Wu L."/>
            <person name="Ma J."/>
        </authorList>
    </citation>
    <scope>NUCLEOTIDE SEQUENCE [LARGE SCALE GENOMIC DNA]</scope>
    <source>
        <strain evidence="3">JCM 16545</strain>
    </source>
</reference>
<dbReference type="SUPFAM" id="SSF75304">
    <property type="entry name" value="Amidase signature (AS) enzymes"/>
    <property type="match status" value="1"/>
</dbReference>
<evidence type="ECO:0000259" key="1">
    <source>
        <dbReference type="Pfam" id="PF01425"/>
    </source>
</evidence>
<evidence type="ECO:0000313" key="2">
    <source>
        <dbReference type="EMBL" id="MFD2069038.1"/>
    </source>
</evidence>
<dbReference type="Proteomes" id="UP001597369">
    <property type="component" value="Unassembled WGS sequence"/>
</dbReference>
<dbReference type="PANTHER" id="PTHR42678">
    <property type="entry name" value="AMIDASE"/>
    <property type="match status" value="1"/>
</dbReference>
<dbReference type="PANTHER" id="PTHR42678:SF34">
    <property type="entry name" value="OS04G0183300 PROTEIN"/>
    <property type="match status" value="1"/>
</dbReference>
<dbReference type="InterPro" id="IPR023631">
    <property type="entry name" value="Amidase_dom"/>
</dbReference>
<name>A0ABW4X245_9BACT</name>
<dbReference type="InterPro" id="IPR036928">
    <property type="entry name" value="AS_sf"/>
</dbReference>
<comment type="caution">
    <text evidence="2">The sequence shown here is derived from an EMBL/GenBank/DDBJ whole genome shotgun (WGS) entry which is preliminary data.</text>
</comment>
<keyword evidence="3" id="KW-1185">Reference proteome</keyword>